<evidence type="ECO:0000256" key="1">
    <source>
        <dbReference type="SAM" id="MobiDB-lite"/>
    </source>
</evidence>
<protein>
    <submittedName>
        <fullName evidence="3">Longevity-assurance domain-containing protein, putative</fullName>
    </submittedName>
</protein>
<proteinExistence type="predicted"/>
<keyword evidence="2" id="KW-1133">Transmembrane helix</keyword>
<sequence>MLVLFSYFCSYWKVGVILHIYWFWCIIKMVIGLVTAVRNGSREDCEDVRSEDEDDGDDDEQEEEEKKKQENNKKDQ</sequence>
<reference evidence="3" key="1">
    <citation type="submission" date="2013-10" db="EMBL/GenBank/DDBJ databases">
        <title>Genomic analysis of the causative agents of coccidiosis in chickens.</title>
        <authorList>
            <person name="Reid A.J."/>
            <person name="Blake D."/>
            <person name="Billington K."/>
            <person name="Browne H."/>
            <person name="Dunn M."/>
            <person name="Hung S."/>
            <person name="Kawahara F."/>
            <person name="Miranda-Saavedra D."/>
            <person name="Mourier T."/>
            <person name="Nagra H."/>
            <person name="Otto T.D."/>
            <person name="Rawlings N."/>
            <person name="Sanchez A."/>
            <person name="Sanders M."/>
            <person name="Subramaniam C."/>
            <person name="Tay Y."/>
            <person name="Dear P."/>
            <person name="Doerig C."/>
            <person name="Gruber A."/>
            <person name="Parkinson J."/>
            <person name="Shirley M."/>
            <person name="Wan K.L."/>
            <person name="Berriman M."/>
            <person name="Tomley F."/>
            <person name="Pain A."/>
        </authorList>
    </citation>
    <scope>NUCLEOTIDE SEQUENCE [LARGE SCALE GENOMIC DNA]</scope>
    <source>
        <strain evidence="3">Weybridge</strain>
    </source>
</reference>
<keyword evidence="2" id="KW-0472">Membrane</keyword>
<accession>U6MFP1</accession>
<dbReference type="RefSeq" id="XP_013337130.1">
    <property type="nucleotide sequence ID" value="XM_013481676.1"/>
</dbReference>
<dbReference type="OrthoDB" id="354524at2759"/>
<keyword evidence="4" id="KW-1185">Reference proteome</keyword>
<feature type="compositionally biased region" description="Basic and acidic residues" evidence="1">
    <location>
        <begin position="64"/>
        <end position="76"/>
    </location>
</feature>
<feature type="region of interest" description="Disordered" evidence="1">
    <location>
        <begin position="40"/>
        <end position="76"/>
    </location>
</feature>
<gene>
    <name evidence="3" type="ORF">EMWEY_00030880</name>
</gene>
<feature type="transmembrane region" description="Helical" evidence="2">
    <location>
        <begin position="20"/>
        <end position="37"/>
    </location>
</feature>
<dbReference type="GeneID" id="25337074"/>
<keyword evidence="2" id="KW-0812">Transmembrane</keyword>
<evidence type="ECO:0000256" key="2">
    <source>
        <dbReference type="SAM" id="Phobius"/>
    </source>
</evidence>
<evidence type="ECO:0000313" key="4">
    <source>
        <dbReference type="Proteomes" id="UP000030763"/>
    </source>
</evidence>
<dbReference type="EMBL" id="HG721857">
    <property type="protein sequence ID" value="CDJ60480.1"/>
    <property type="molecule type" value="Genomic_DNA"/>
</dbReference>
<reference evidence="3" key="2">
    <citation type="submission" date="2013-10" db="EMBL/GenBank/DDBJ databases">
        <authorList>
            <person name="Aslett M."/>
        </authorList>
    </citation>
    <scope>NUCLEOTIDE SEQUENCE [LARGE SCALE GENOMIC DNA]</scope>
    <source>
        <strain evidence="3">Weybridge</strain>
    </source>
</reference>
<feature type="compositionally biased region" description="Acidic residues" evidence="1">
    <location>
        <begin position="44"/>
        <end position="63"/>
    </location>
</feature>
<dbReference type="AlphaFoldDB" id="U6MFP1"/>
<dbReference type="Proteomes" id="UP000030763">
    <property type="component" value="Unassembled WGS sequence"/>
</dbReference>
<evidence type="ECO:0000313" key="3">
    <source>
        <dbReference type="EMBL" id="CDJ60480.1"/>
    </source>
</evidence>
<name>U6MFP1_EIMMA</name>
<dbReference type="VEuPathDB" id="ToxoDB:EMWEY_00030880"/>
<organism evidence="3 4">
    <name type="scientific">Eimeria maxima</name>
    <name type="common">Coccidian parasite</name>
    <dbReference type="NCBI Taxonomy" id="5804"/>
    <lineage>
        <taxon>Eukaryota</taxon>
        <taxon>Sar</taxon>
        <taxon>Alveolata</taxon>
        <taxon>Apicomplexa</taxon>
        <taxon>Conoidasida</taxon>
        <taxon>Coccidia</taxon>
        <taxon>Eucoccidiorida</taxon>
        <taxon>Eimeriorina</taxon>
        <taxon>Eimeriidae</taxon>
        <taxon>Eimeria</taxon>
    </lineage>
</organism>